<dbReference type="GO" id="GO:0046872">
    <property type="term" value="F:metal ion binding"/>
    <property type="evidence" value="ECO:0007669"/>
    <property type="project" value="UniProtKB-KW"/>
</dbReference>
<dbReference type="NCBIfam" id="TIGR00069">
    <property type="entry name" value="hisD"/>
    <property type="match status" value="1"/>
</dbReference>
<evidence type="ECO:0000256" key="3">
    <source>
        <dbReference type="ARBA" id="ARBA00022833"/>
    </source>
</evidence>
<evidence type="ECO:0000313" key="5">
    <source>
        <dbReference type="EMBL" id="KKM94679.1"/>
    </source>
</evidence>
<evidence type="ECO:0000256" key="2">
    <source>
        <dbReference type="ARBA" id="ARBA00022723"/>
    </source>
</evidence>
<keyword evidence="3" id="KW-0862">Zinc</keyword>
<keyword evidence="4" id="KW-0560">Oxidoreductase</keyword>
<dbReference type="PROSITE" id="PS00611">
    <property type="entry name" value="HISOL_DEHYDROGENASE"/>
    <property type="match status" value="1"/>
</dbReference>
<dbReference type="GO" id="GO:0000105">
    <property type="term" value="P:L-histidine biosynthetic process"/>
    <property type="evidence" value="ECO:0007669"/>
    <property type="project" value="TreeGrafter"/>
</dbReference>
<proteinExistence type="predicted"/>
<comment type="cofactor">
    <cofactor evidence="1">
        <name>Zn(2+)</name>
        <dbReference type="ChEBI" id="CHEBI:29105"/>
    </cofactor>
</comment>
<accession>A0A0F9LII0</accession>
<evidence type="ECO:0000256" key="4">
    <source>
        <dbReference type="ARBA" id="ARBA00023002"/>
    </source>
</evidence>
<dbReference type="PANTHER" id="PTHR21256:SF2">
    <property type="entry name" value="HISTIDINE BIOSYNTHESIS TRIFUNCTIONAL PROTEIN"/>
    <property type="match status" value="1"/>
</dbReference>
<protein>
    <recommendedName>
        <fullName evidence="6">Histidinol dehydrogenase</fullName>
    </recommendedName>
</protein>
<dbReference type="InterPro" id="IPR012131">
    <property type="entry name" value="Hstdl_DH"/>
</dbReference>
<sequence>MRQPQRLRDLDKDEYQRILRRAAVKTENILSAIIPIVKEVEKRGDVAVTKFTTQFDGVDLAPKDFQVSQKRVKAAYEKVSPELIVSLRKMHQQVWDFHQRQRREDWSIDKFFLNKKEAHYKLGQRFIPVERAGVYVPGGRASYPSTAIMAIVPAKIAAVKNIIVVSPPSLKREMADAIMVAADIAGADLMFNIGGVQAIAALAYGTSTIPQVDMVVGPGNAYVQATKAYLFSLGKVAIDSPAGPSEILIIADDSANYEYVARDILSQTEHAEDNCAILITTSEQLAERVYKYLKGEVSHCLRKAFIEKSLADYGAILIADSLNEAIQFANDR</sequence>
<dbReference type="InterPro" id="IPR016161">
    <property type="entry name" value="Ald_DH/histidinol_DH"/>
</dbReference>
<dbReference type="EMBL" id="LAZR01006107">
    <property type="protein sequence ID" value="KKM94679.1"/>
    <property type="molecule type" value="Genomic_DNA"/>
</dbReference>
<keyword evidence="2" id="KW-0479">Metal-binding</keyword>
<dbReference type="GO" id="GO:0005737">
    <property type="term" value="C:cytoplasm"/>
    <property type="evidence" value="ECO:0007669"/>
    <property type="project" value="TreeGrafter"/>
</dbReference>
<dbReference type="GO" id="GO:0004399">
    <property type="term" value="F:histidinol dehydrogenase activity"/>
    <property type="evidence" value="ECO:0007669"/>
    <property type="project" value="TreeGrafter"/>
</dbReference>
<dbReference type="AlphaFoldDB" id="A0A0F9LII0"/>
<dbReference type="Gene3D" id="3.40.50.1980">
    <property type="entry name" value="Nitrogenase molybdenum iron protein domain"/>
    <property type="match status" value="2"/>
</dbReference>
<gene>
    <name evidence="5" type="ORF">LCGC14_1195910</name>
</gene>
<evidence type="ECO:0000256" key="1">
    <source>
        <dbReference type="ARBA" id="ARBA00001947"/>
    </source>
</evidence>
<organism evidence="5">
    <name type="scientific">marine sediment metagenome</name>
    <dbReference type="NCBI Taxonomy" id="412755"/>
    <lineage>
        <taxon>unclassified sequences</taxon>
        <taxon>metagenomes</taxon>
        <taxon>ecological metagenomes</taxon>
    </lineage>
</organism>
<evidence type="ECO:0008006" key="6">
    <source>
        <dbReference type="Google" id="ProtNLM"/>
    </source>
</evidence>
<comment type="caution">
    <text evidence="5">The sequence shown here is derived from an EMBL/GenBank/DDBJ whole genome shotgun (WGS) entry which is preliminary data.</text>
</comment>
<dbReference type="SUPFAM" id="SSF53720">
    <property type="entry name" value="ALDH-like"/>
    <property type="match status" value="1"/>
</dbReference>
<dbReference type="InterPro" id="IPR001692">
    <property type="entry name" value="Histidinol_DH_CS"/>
</dbReference>
<dbReference type="GO" id="GO:0051287">
    <property type="term" value="F:NAD binding"/>
    <property type="evidence" value="ECO:0007669"/>
    <property type="project" value="InterPro"/>
</dbReference>
<dbReference type="Pfam" id="PF00815">
    <property type="entry name" value="Histidinol_dh"/>
    <property type="match status" value="1"/>
</dbReference>
<dbReference type="PANTHER" id="PTHR21256">
    <property type="entry name" value="HISTIDINOL DEHYDROGENASE HDH"/>
    <property type="match status" value="1"/>
</dbReference>
<dbReference type="CDD" id="cd06572">
    <property type="entry name" value="Histidinol_dh"/>
    <property type="match status" value="1"/>
</dbReference>
<name>A0A0F9LII0_9ZZZZ</name>
<dbReference type="PRINTS" id="PR00083">
    <property type="entry name" value="HOLDHDRGNASE"/>
</dbReference>
<reference evidence="5" key="1">
    <citation type="journal article" date="2015" name="Nature">
        <title>Complex archaea that bridge the gap between prokaryotes and eukaryotes.</title>
        <authorList>
            <person name="Spang A."/>
            <person name="Saw J.H."/>
            <person name="Jorgensen S.L."/>
            <person name="Zaremba-Niedzwiedzka K."/>
            <person name="Martijn J."/>
            <person name="Lind A.E."/>
            <person name="van Eijk R."/>
            <person name="Schleper C."/>
            <person name="Guy L."/>
            <person name="Ettema T.J."/>
        </authorList>
    </citation>
    <scope>NUCLEOTIDE SEQUENCE</scope>
</reference>